<proteinExistence type="predicted"/>
<keyword evidence="4" id="KW-1185">Reference proteome</keyword>
<dbReference type="Proteomes" id="UP000299102">
    <property type="component" value="Unassembled WGS sequence"/>
</dbReference>
<evidence type="ECO:0000313" key="4">
    <source>
        <dbReference type="Proteomes" id="UP000299102"/>
    </source>
</evidence>
<gene>
    <name evidence="3" type="ORF">EVAR_71548_1</name>
</gene>
<name>A0A4C1T3N4_EUMVA</name>
<dbReference type="GO" id="GO:0003677">
    <property type="term" value="F:DNA binding"/>
    <property type="evidence" value="ECO:0007669"/>
    <property type="project" value="TreeGrafter"/>
</dbReference>
<dbReference type="InterPro" id="IPR036397">
    <property type="entry name" value="RNaseH_sf"/>
</dbReference>
<organism evidence="3 4">
    <name type="scientific">Eumeta variegata</name>
    <name type="common">Bagworm moth</name>
    <name type="synonym">Eumeta japonica</name>
    <dbReference type="NCBI Taxonomy" id="151549"/>
    <lineage>
        <taxon>Eukaryota</taxon>
        <taxon>Metazoa</taxon>
        <taxon>Ecdysozoa</taxon>
        <taxon>Arthropoda</taxon>
        <taxon>Hexapoda</taxon>
        <taxon>Insecta</taxon>
        <taxon>Pterygota</taxon>
        <taxon>Neoptera</taxon>
        <taxon>Endopterygota</taxon>
        <taxon>Lepidoptera</taxon>
        <taxon>Glossata</taxon>
        <taxon>Ditrysia</taxon>
        <taxon>Tineoidea</taxon>
        <taxon>Psychidae</taxon>
        <taxon>Oiketicinae</taxon>
        <taxon>Eumeta</taxon>
    </lineage>
</organism>
<dbReference type="InterPro" id="IPR004875">
    <property type="entry name" value="DDE_SF_endonuclease_dom"/>
</dbReference>
<evidence type="ECO:0000259" key="2">
    <source>
        <dbReference type="Pfam" id="PF03184"/>
    </source>
</evidence>
<feature type="compositionally biased region" description="Basic residues" evidence="1">
    <location>
        <begin position="369"/>
        <end position="382"/>
    </location>
</feature>
<dbReference type="PANTHER" id="PTHR19303:SF74">
    <property type="entry name" value="POGO TRANSPOSABLE ELEMENT WITH KRAB DOMAIN"/>
    <property type="match status" value="1"/>
</dbReference>
<dbReference type="PANTHER" id="PTHR19303">
    <property type="entry name" value="TRANSPOSON"/>
    <property type="match status" value="1"/>
</dbReference>
<reference evidence="3 4" key="1">
    <citation type="journal article" date="2019" name="Commun. Biol.">
        <title>The bagworm genome reveals a unique fibroin gene that provides high tensile strength.</title>
        <authorList>
            <person name="Kono N."/>
            <person name="Nakamura H."/>
            <person name="Ohtoshi R."/>
            <person name="Tomita M."/>
            <person name="Numata K."/>
            <person name="Arakawa K."/>
        </authorList>
    </citation>
    <scope>NUCLEOTIDE SEQUENCE [LARGE SCALE GENOMIC DNA]</scope>
</reference>
<feature type="region of interest" description="Disordered" evidence="1">
    <location>
        <begin position="343"/>
        <end position="382"/>
    </location>
</feature>
<evidence type="ECO:0000313" key="3">
    <source>
        <dbReference type="EMBL" id="GBP07871.1"/>
    </source>
</evidence>
<feature type="domain" description="DDE-1" evidence="2">
    <location>
        <begin position="105"/>
        <end position="199"/>
    </location>
</feature>
<protein>
    <recommendedName>
        <fullName evidence="2">DDE-1 domain-containing protein</fullName>
    </recommendedName>
</protein>
<dbReference type="GO" id="GO:0005634">
    <property type="term" value="C:nucleus"/>
    <property type="evidence" value="ECO:0007669"/>
    <property type="project" value="TreeGrafter"/>
</dbReference>
<comment type="caution">
    <text evidence="3">The sequence shown here is derived from an EMBL/GenBank/DDBJ whole genome shotgun (WGS) entry which is preliminary data.</text>
</comment>
<accession>A0A4C1T3N4</accession>
<dbReference type="InterPro" id="IPR050863">
    <property type="entry name" value="CenT-Element_Derived"/>
</dbReference>
<dbReference type="STRING" id="151549.A0A4C1T3N4"/>
<dbReference type="Gene3D" id="3.30.420.10">
    <property type="entry name" value="Ribonuclease H-like superfamily/Ribonuclease H"/>
    <property type="match status" value="1"/>
</dbReference>
<dbReference type="Pfam" id="PF03184">
    <property type="entry name" value="DDE_1"/>
    <property type="match status" value="1"/>
</dbReference>
<sequence>MGRPLRPRKRWKDYSEEDRVLGRKICACVRVYTRTSTNKAQWSSETLSKAEALTSQGHSMRSADKAMNIPFSSLQKRLKKNNSSEPRLGRLPVFTADVEKLEKDGPAGAIYKCSDNGWINEHLFFEWLQHFAMYTKPSSQPPVLLILDNHASHTSLMMYDFCKQNNIHMPSLPPHTSHRMQPLDLTFFGPLKAIYKKECDLFKKNRLAEKITPHDVAAILNRAYSTVASINKGESGFPPSGIVPYNANIFSDEDFIAAEVLTQPKVIIQDTSIVIPSTSAPTDPMPSTSSATIHHMPSISSIAVDSIPSISSATLAPGILNSNIEDLLPLPIKMIPEKPIRKGRMKQHAKIMTSTPVKDSLVEKENKKASRAAKGKKPYAES</sequence>
<evidence type="ECO:0000256" key="1">
    <source>
        <dbReference type="SAM" id="MobiDB-lite"/>
    </source>
</evidence>
<dbReference type="OrthoDB" id="4327074at2759"/>
<dbReference type="EMBL" id="BGZK01004253">
    <property type="protein sequence ID" value="GBP07871.1"/>
    <property type="molecule type" value="Genomic_DNA"/>
</dbReference>
<dbReference type="AlphaFoldDB" id="A0A4C1T3N4"/>